<feature type="compositionally biased region" description="Acidic residues" evidence="1">
    <location>
        <begin position="1"/>
        <end position="17"/>
    </location>
</feature>
<organism evidence="2 3">
    <name type="scientific">Halorubrum sodomense tailed virus 2</name>
    <dbReference type="NCBI Taxonomy" id="1262527"/>
    <lineage>
        <taxon>Viruses</taxon>
        <taxon>Duplodnaviria</taxon>
        <taxon>Heunggongvirae</taxon>
        <taxon>Uroviricota</taxon>
        <taxon>Caudoviricetes</taxon>
        <taxon>Thumleimavirales</taxon>
        <taxon>Hafunaviridae</taxon>
        <taxon>Mincapvirus</taxon>
        <taxon>Mincapvirus eilatense</taxon>
        <taxon>Mincapvirus HSTV2</taxon>
    </lineage>
</organism>
<name>L7THI4_9CAUD</name>
<protein>
    <submittedName>
        <fullName evidence="2">Tail assembly chaperone</fullName>
    </submittedName>
</protein>
<dbReference type="EMBL" id="KC117376">
    <property type="protein sequence ID" value="AGC34291.1"/>
    <property type="molecule type" value="Genomic_DNA"/>
</dbReference>
<dbReference type="GeneID" id="14477162"/>
<evidence type="ECO:0000313" key="2">
    <source>
        <dbReference type="EMBL" id="AGC34291.1"/>
    </source>
</evidence>
<dbReference type="KEGG" id="vg:14477162"/>
<evidence type="ECO:0000313" key="3">
    <source>
        <dbReference type="Proteomes" id="UP000011138"/>
    </source>
</evidence>
<dbReference type="RefSeq" id="YP_007379102.1">
    <property type="nucleotide sequence ID" value="NC_020159.1"/>
</dbReference>
<gene>
    <name evidence="2" type="primary">22</name>
    <name evidence="2" type="ORF">HSTV2_22</name>
</gene>
<accession>L7THI4</accession>
<reference evidence="2 3" key="1">
    <citation type="journal article" date="2013" name="J. Virol.">
        <title>Insights into head-tailed viruses infecting extremely halophilic archaea.</title>
        <authorList>
            <person name="Pietila M.K."/>
            <person name="Laurinmaki P."/>
            <person name="Russell D.A."/>
            <person name="Ko C.C."/>
            <person name="Jacobs-Sera D."/>
            <person name="Butcher S.J."/>
            <person name="Bamford D.H."/>
            <person name="Hendrix R.W."/>
        </authorList>
    </citation>
    <scope>NUCLEOTIDE SEQUENCE [LARGE SCALE GENOMIC DNA]</scope>
</reference>
<sequence length="177" mass="19387">MTESETELTETAEDTENDSEKDVNISKLREMALRGDSYREPMDFTYYGLEGELVLRPLADPQFLPIAAMLEARLDIDAEEAQEMLEDGKDPEDGSIDPSQFDEEFVQIMSEAAVMGIDRTQGIAEGETEEGIREILGVGGEGIGLQGGKTLKIAERVLNMSSDAESAKSFRRDGGGE</sequence>
<dbReference type="OrthoDB" id="24947at10239"/>
<feature type="region of interest" description="Disordered" evidence="1">
    <location>
        <begin position="1"/>
        <end position="23"/>
    </location>
</feature>
<proteinExistence type="predicted"/>
<dbReference type="Proteomes" id="UP000011138">
    <property type="component" value="Segment"/>
</dbReference>
<evidence type="ECO:0000256" key="1">
    <source>
        <dbReference type="SAM" id="MobiDB-lite"/>
    </source>
</evidence>
<keyword evidence="3" id="KW-1185">Reference proteome</keyword>